<feature type="region of interest" description="Disordered" evidence="1">
    <location>
        <begin position="54"/>
        <end position="78"/>
    </location>
</feature>
<name>A0A0B1ZQ46_9SPHN</name>
<dbReference type="AlphaFoldDB" id="A0A0B1ZQ46"/>
<evidence type="ECO:0000256" key="1">
    <source>
        <dbReference type="SAM" id="MobiDB-lite"/>
    </source>
</evidence>
<dbReference type="STRING" id="1348853.LK12_11140"/>
<feature type="signal peptide" evidence="2">
    <location>
        <begin position="1"/>
        <end position="32"/>
    </location>
</feature>
<dbReference type="Proteomes" id="UP000031057">
    <property type="component" value="Unassembled WGS sequence"/>
</dbReference>
<feature type="chain" id="PRO_5002069097" evidence="2">
    <location>
        <begin position="33"/>
        <end position="156"/>
    </location>
</feature>
<evidence type="ECO:0000313" key="3">
    <source>
        <dbReference type="EMBL" id="KHK91399.1"/>
    </source>
</evidence>
<accession>A0A0B1ZQ46</accession>
<dbReference type="EMBL" id="JTDI01000003">
    <property type="protein sequence ID" value="KHK91399.1"/>
    <property type="molecule type" value="Genomic_DNA"/>
</dbReference>
<comment type="caution">
    <text evidence="3">The sequence shown here is derived from an EMBL/GenBank/DDBJ whole genome shotgun (WGS) entry which is preliminary data.</text>
</comment>
<evidence type="ECO:0000256" key="2">
    <source>
        <dbReference type="SAM" id="SignalP"/>
    </source>
</evidence>
<keyword evidence="2" id="KW-0732">Signal</keyword>
<protein>
    <submittedName>
        <fullName evidence="3">Uncharacterized protein</fullName>
    </submittedName>
</protein>
<reference evidence="3 4" key="1">
    <citation type="submission" date="2014-10" db="EMBL/GenBank/DDBJ databases">
        <title>Genome sequence of Novosphingobium malaysiense MUSC 273(T).</title>
        <authorList>
            <person name="Lee L.-H."/>
        </authorList>
    </citation>
    <scope>NUCLEOTIDE SEQUENCE [LARGE SCALE GENOMIC DNA]</scope>
    <source>
        <strain evidence="3 4">MUSC 273</strain>
    </source>
</reference>
<gene>
    <name evidence="3" type="ORF">LK12_11140</name>
</gene>
<proteinExistence type="predicted"/>
<organism evidence="3 4">
    <name type="scientific">Novosphingobium malaysiense</name>
    <dbReference type="NCBI Taxonomy" id="1348853"/>
    <lineage>
        <taxon>Bacteria</taxon>
        <taxon>Pseudomonadati</taxon>
        <taxon>Pseudomonadota</taxon>
        <taxon>Alphaproteobacteria</taxon>
        <taxon>Sphingomonadales</taxon>
        <taxon>Sphingomonadaceae</taxon>
        <taxon>Novosphingobium</taxon>
    </lineage>
</organism>
<sequence>MRGKVSVRFRQQGGALAMATLVALGSAGTARAQEAADATSMDQRVDAQVVAELEAEADQSSSEAGALALSQSKSEKGDLTGAAAVLERYLLIDKNAIEPRSQYAVLLCRLDDLQSGKFEGAKVASEAPGSEALDRVKAMCGGVTDLSEYTGGGMEQ</sequence>
<evidence type="ECO:0000313" key="4">
    <source>
        <dbReference type="Proteomes" id="UP000031057"/>
    </source>
</evidence>
<keyword evidence="4" id="KW-1185">Reference proteome</keyword>